<dbReference type="InterPro" id="IPR050523">
    <property type="entry name" value="AKR_Detox_Biosynth"/>
</dbReference>
<dbReference type="RefSeq" id="WP_012875912.1">
    <property type="nucleotide sequence ID" value="NC_013526.1"/>
</dbReference>
<sequence>MQYTSLGRTGLQVSRLCLGTMNFGPQTSEQESFAIMDQALEHGINFFDTANVYGFHLGAGVTEEIIGRWLAQGGGRRDKIVLATKVYGRMGDGPNDRGLSAYHIRKACEDSLRRLQTDHIDLYQMHHIERSTPWDEIWQAMEVLVQQGKVLYVGSSNFAGWDIATAQCAARERHFLGLVSEQSVYNLSNRMVELEVIPACRHYGLGLIPYSPIGGGLLGGVLRGVSEGRRADDRMREQIERRRPQLEAYEALCRELGEEPANVALAWLLHNPDVTSPIIGPRTVEQLTGSLRALEIELSEDVLRRLDEIWPGPGGEAPMAYAW</sequence>
<dbReference type="InterPro" id="IPR023210">
    <property type="entry name" value="NADP_OxRdtase_dom"/>
</dbReference>
<dbReference type="STRING" id="525904.Tter_1976"/>
<accession>D1CGL0</accession>
<dbReference type="GO" id="GO:0016491">
    <property type="term" value="F:oxidoreductase activity"/>
    <property type="evidence" value="ECO:0007669"/>
    <property type="project" value="UniProtKB-KW"/>
</dbReference>
<feature type="domain" description="NADP-dependent oxidoreductase" evidence="2">
    <location>
        <begin position="15"/>
        <end position="310"/>
    </location>
</feature>
<dbReference type="OrthoDB" id="9773828at2"/>
<dbReference type="PANTHER" id="PTHR43364:SF5">
    <property type="entry name" value="REDUCTASE"/>
    <property type="match status" value="1"/>
</dbReference>
<dbReference type="Pfam" id="PF00248">
    <property type="entry name" value="Aldo_ket_red"/>
    <property type="match status" value="1"/>
</dbReference>
<dbReference type="FunFam" id="3.20.20.100:FF:000004">
    <property type="entry name" value="Oxidoreductase, aldo/keto reductase"/>
    <property type="match status" value="1"/>
</dbReference>
<proteinExistence type="predicted"/>
<keyword evidence="1" id="KW-0560">Oxidoreductase</keyword>
<evidence type="ECO:0000313" key="4">
    <source>
        <dbReference type="Proteomes" id="UP000000323"/>
    </source>
</evidence>
<dbReference type="Proteomes" id="UP000000323">
    <property type="component" value="Chromosome 2"/>
</dbReference>
<dbReference type="AlphaFoldDB" id="D1CGL0"/>
<evidence type="ECO:0000313" key="3">
    <source>
        <dbReference type="EMBL" id="ACZ42881.1"/>
    </source>
</evidence>
<dbReference type="GO" id="GO:0005829">
    <property type="term" value="C:cytosol"/>
    <property type="evidence" value="ECO:0007669"/>
    <property type="project" value="UniProtKB-ARBA"/>
</dbReference>
<evidence type="ECO:0000259" key="2">
    <source>
        <dbReference type="Pfam" id="PF00248"/>
    </source>
</evidence>
<evidence type="ECO:0000256" key="1">
    <source>
        <dbReference type="ARBA" id="ARBA00023002"/>
    </source>
</evidence>
<dbReference type="HOGENOM" id="CLU_023205_2_0_0"/>
<dbReference type="InterPro" id="IPR036812">
    <property type="entry name" value="NAD(P)_OxRdtase_dom_sf"/>
</dbReference>
<keyword evidence="4" id="KW-1185">Reference proteome</keyword>
<dbReference type="PANTHER" id="PTHR43364">
    <property type="entry name" value="NADH-SPECIFIC METHYLGLYOXAL REDUCTASE-RELATED"/>
    <property type="match status" value="1"/>
</dbReference>
<protein>
    <submittedName>
        <fullName evidence="3">Aldo/keto reductase</fullName>
    </submittedName>
</protein>
<organism evidence="3 4">
    <name type="scientific">Thermobaculum terrenum (strain ATCC BAA-798 / CCMEE 7001 / YNP1)</name>
    <dbReference type="NCBI Taxonomy" id="525904"/>
    <lineage>
        <taxon>Bacteria</taxon>
        <taxon>Bacillati</taxon>
        <taxon>Chloroflexota</taxon>
        <taxon>Chloroflexia</taxon>
        <taxon>Candidatus Thermobaculales</taxon>
        <taxon>Candidatus Thermobaculaceae</taxon>
        <taxon>Thermobaculum</taxon>
    </lineage>
</organism>
<dbReference type="SUPFAM" id="SSF51430">
    <property type="entry name" value="NAD(P)-linked oxidoreductase"/>
    <property type="match status" value="1"/>
</dbReference>
<dbReference type="KEGG" id="ttr:Tter_1976"/>
<dbReference type="CDD" id="cd19087">
    <property type="entry name" value="AKR_AKR12A1_B1_C1"/>
    <property type="match status" value="1"/>
</dbReference>
<name>D1CGL0_THET1</name>
<dbReference type="EMBL" id="CP001826">
    <property type="protein sequence ID" value="ACZ42881.1"/>
    <property type="molecule type" value="Genomic_DNA"/>
</dbReference>
<dbReference type="Gene3D" id="3.20.20.100">
    <property type="entry name" value="NADP-dependent oxidoreductase domain"/>
    <property type="match status" value="1"/>
</dbReference>
<reference evidence="4" key="1">
    <citation type="journal article" date="2010" name="Stand. Genomic Sci.">
        <title>Complete genome sequence of 'Thermobaculum terrenum' type strain (YNP1).</title>
        <authorList>
            <person name="Kiss H."/>
            <person name="Cleland D."/>
            <person name="Lapidus A."/>
            <person name="Lucas S."/>
            <person name="Glavina Del Rio T."/>
            <person name="Nolan M."/>
            <person name="Tice H."/>
            <person name="Han C."/>
            <person name="Goodwin L."/>
            <person name="Pitluck S."/>
            <person name="Liolios K."/>
            <person name="Ivanova N."/>
            <person name="Mavromatis K."/>
            <person name="Ovchinnikova G."/>
            <person name="Pati A."/>
            <person name="Chen A."/>
            <person name="Palaniappan K."/>
            <person name="Land M."/>
            <person name="Hauser L."/>
            <person name="Chang Y."/>
            <person name="Jeffries C."/>
            <person name="Lu M."/>
            <person name="Brettin T."/>
            <person name="Detter J."/>
            <person name="Goker M."/>
            <person name="Tindall B."/>
            <person name="Beck B."/>
            <person name="McDermott T."/>
            <person name="Woyke T."/>
            <person name="Bristow J."/>
            <person name="Eisen J."/>
            <person name="Markowitz V."/>
            <person name="Hugenholtz P."/>
            <person name="Kyrpides N."/>
            <person name="Klenk H."/>
            <person name="Cheng J."/>
        </authorList>
    </citation>
    <scope>NUCLEOTIDE SEQUENCE [LARGE SCALE GENOMIC DNA]</scope>
    <source>
        <strain evidence="4">ATCC BAA-798 / YNP1</strain>
    </source>
</reference>
<gene>
    <name evidence="3" type="ordered locus">Tter_1976</name>
</gene>
<dbReference type="eggNOG" id="COG0667">
    <property type="taxonomic scope" value="Bacteria"/>
</dbReference>